<dbReference type="KEGG" id="mlir:LPB04_23530"/>
<reference evidence="1 2" key="1">
    <citation type="submission" date="2020-10" db="EMBL/GenBank/DDBJ databases">
        <title>Genome sequencing of Massilia sp. LPB0304.</title>
        <authorList>
            <person name="Kim J."/>
        </authorList>
    </citation>
    <scope>NUCLEOTIDE SEQUENCE [LARGE SCALE GENOMIC DNA]</scope>
    <source>
        <strain evidence="1 2">LPB0304</strain>
        <plasmid evidence="1 2">unnamed1</plasmid>
    </source>
</reference>
<dbReference type="Proteomes" id="UP000593875">
    <property type="component" value="Plasmid unnamed1"/>
</dbReference>
<evidence type="ECO:0000313" key="1">
    <source>
        <dbReference type="EMBL" id="QOL52307.1"/>
    </source>
</evidence>
<dbReference type="EMBL" id="CP062942">
    <property type="protein sequence ID" value="QOL52307.1"/>
    <property type="molecule type" value="Genomic_DNA"/>
</dbReference>
<evidence type="ECO:0008006" key="3">
    <source>
        <dbReference type="Google" id="ProtNLM"/>
    </source>
</evidence>
<keyword evidence="1" id="KW-0614">Plasmid</keyword>
<sequence length="332" mass="35910">MCRIDKSNLTIRGVNGRPKIDAAGMSSQGKAIWVIGGNNVVVENIEMFGASVPDQNGSALRLEGTNFTLRNSFLHDNENGILSGVNTASTIVLENNEFGYNGYGNGYSHNVYIGKAGRLIFRFNYSHDANVGHNLKTRALVNTISYNRFSSLRLGETGSTKAGKPSYEIDIPNGGTTSLIGNVIMQPVDGTNRNIVAYGEEGIAGYATDLYIVNNTFINDERSRGTFIMVGAEVKTSVVLINNLFSGYGQQVTQPSAIKRTNYQATSVNFVNKAAYDLRPLIIPQIVNAGSEAGYSTDGTSLDVDFSYRHIASADARIVLGARKDIGAYEVY</sequence>
<accession>A0A7L9UBP6</accession>
<organism evidence="1 2">
    <name type="scientific">Massilia litorea</name>
    <dbReference type="NCBI Taxonomy" id="2769491"/>
    <lineage>
        <taxon>Bacteria</taxon>
        <taxon>Pseudomonadati</taxon>
        <taxon>Pseudomonadota</taxon>
        <taxon>Betaproteobacteria</taxon>
        <taxon>Burkholderiales</taxon>
        <taxon>Oxalobacteraceae</taxon>
        <taxon>Telluria group</taxon>
        <taxon>Massilia</taxon>
    </lineage>
</organism>
<name>A0A7L9UBP6_9BURK</name>
<gene>
    <name evidence="1" type="ORF">LPB04_23530</name>
</gene>
<evidence type="ECO:0000313" key="2">
    <source>
        <dbReference type="Proteomes" id="UP000593875"/>
    </source>
</evidence>
<geneLocation type="plasmid" evidence="1 2">
    <name>unnamed1</name>
</geneLocation>
<protein>
    <recommendedName>
        <fullName evidence="3">Right handed beta helix domain-containing protein</fullName>
    </recommendedName>
</protein>
<keyword evidence="2" id="KW-1185">Reference proteome</keyword>
<dbReference type="AlphaFoldDB" id="A0A7L9UBP6"/>
<dbReference type="InterPro" id="IPR011050">
    <property type="entry name" value="Pectin_lyase_fold/virulence"/>
</dbReference>
<proteinExistence type="predicted"/>
<dbReference type="SUPFAM" id="SSF51126">
    <property type="entry name" value="Pectin lyase-like"/>
    <property type="match status" value="1"/>
</dbReference>